<proteinExistence type="predicted"/>
<reference evidence="3 4" key="1">
    <citation type="submission" date="2018-08" db="EMBL/GenBank/DDBJ databases">
        <title>Bacillus jemisoniae sp. nov., Bacillus chryseoplanitiae sp. nov., Bacillus resnikiae sp. nov., and Bacillus frankliniae sp. nov., isolated from Viking spacecraft and associated surfaces.</title>
        <authorList>
            <person name="Seuylemezian A."/>
            <person name="Vaishampayan P."/>
        </authorList>
    </citation>
    <scope>NUCLEOTIDE SEQUENCE [LARGE SCALE GENOMIC DNA]</scope>
    <source>
        <strain evidence="3 4">JJ-247</strain>
    </source>
</reference>
<feature type="transmembrane region" description="Helical" evidence="1">
    <location>
        <begin position="106"/>
        <end position="123"/>
    </location>
</feature>
<keyword evidence="1" id="KW-0472">Membrane</keyword>
<comment type="caution">
    <text evidence="3">The sequence shown here is derived from an EMBL/GenBank/DDBJ whole genome shotgun (WGS) entry which is preliminary data.</text>
</comment>
<protein>
    <submittedName>
        <fullName evidence="3">DUF1648 domain-containing protein</fullName>
    </submittedName>
</protein>
<evidence type="ECO:0000313" key="3">
    <source>
        <dbReference type="EMBL" id="RID83583.1"/>
    </source>
</evidence>
<dbReference type="RefSeq" id="WP_119113792.1">
    <property type="nucleotide sequence ID" value="NZ_CBCSEO010000025.1"/>
</dbReference>
<evidence type="ECO:0000256" key="1">
    <source>
        <dbReference type="SAM" id="Phobius"/>
    </source>
</evidence>
<dbReference type="Pfam" id="PF07853">
    <property type="entry name" value="DUF1648"/>
    <property type="match status" value="1"/>
</dbReference>
<organism evidence="3 4">
    <name type="scientific">Mesobacillus zeae</name>
    <dbReference type="NCBI Taxonomy" id="1917180"/>
    <lineage>
        <taxon>Bacteria</taxon>
        <taxon>Bacillati</taxon>
        <taxon>Bacillota</taxon>
        <taxon>Bacilli</taxon>
        <taxon>Bacillales</taxon>
        <taxon>Bacillaceae</taxon>
        <taxon>Mesobacillus</taxon>
    </lineage>
</organism>
<dbReference type="AlphaFoldDB" id="A0A398B787"/>
<feature type="transmembrane region" description="Helical" evidence="1">
    <location>
        <begin position="12"/>
        <end position="34"/>
    </location>
</feature>
<evidence type="ECO:0000259" key="2">
    <source>
        <dbReference type="Pfam" id="PF07853"/>
    </source>
</evidence>
<dbReference type="InterPro" id="IPR012867">
    <property type="entry name" value="DUF1648"/>
</dbReference>
<name>A0A398B787_9BACI</name>
<feature type="transmembrane region" description="Helical" evidence="1">
    <location>
        <begin position="61"/>
        <end position="79"/>
    </location>
</feature>
<dbReference type="EMBL" id="QWVT01000026">
    <property type="protein sequence ID" value="RID83583.1"/>
    <property type="molecule type" value="Genomic_DNA"/>
</dbReference>
<dbReference type="Proteomes" id="UP000265816">
    <property type="component" value="Unassembled WGS sequence"/>
</dbReference>
<sequence>MNLSKTSYKTPMIAKVLNAMALLAFAGSILYLLFQWSSLPDQVPTHYNAAGEPDDWGGKSFILIPPMIGLLIWVGSSFLEKRPQYHNYIGINEENRERLYKNSSHMLNILKNEILLFFSFGILNDIRVANGKGSLLGSWELPLFLILIFGTIAVFVIRMFRLQR</sequence>
<evidence type="ECO:0000313" key="4">
    <source>
        <dbReference type="Proteomes" id="UP000265816"/>
    </source>
</evidence>
<accession>A0A398B787</accession>
<keyword evidence="1" id="KW-1133">Transmembrane helix</keyword>
<feature type="transmembrane region" description="Helical" evidence="1">
    <location>
        <begin position="143"/>
        <end position="160"/>
    </location>
</feature>
<keyword evidence="4" id="KW-1185">Reference proteome</keyword>
<dbReference type="OrthoDB" id="9808690at2"/>
<feature type="domain" description="DUF1648" evidence="2">
    <location>
        <begin position="25"/>
        <end position="69"/>
    </location>
</feature>
<keyword evidence="1" id="KW-0812">Transmembrane</keyword>
<gene>
    <name evidence="3" type="ORF">D1970_15540</name>
</gene>